<dbReference type="Gene3D" id="3.30.1490.360">
    <property type="match status" value="1"/>
</dbReference>
<comment type="caution">
    <text evidence="6">The sequence shown here is derived from an EMBL/GenBank/DDBJ whole genome shotgun (WGS) entry which is preliminary data.</text>
</comment>
<keyword evidence="7" id="KW-1185">Reference proteome</keyword>
<proteinExistence type="inferred from homology"/>
<evidence type="ECO:0000313" key="7">
    <source>
        <dbReference type="Proteomes" id="UP000284277"/>
    </source>
</evidence>
<feature type="domain" description="Tail sheath protein C-terminal" evidence="4">
    <location>
        <begin position="331"/>
        <end position="431"/>
    </location>
</feature>
<dbReference type="Gene3D" id="3.30.360.90">
    <property type="match status" value="1"/>
</dbReference>
<dbReference type="InterPro" id="IPR035326">
    <property type="entry name" value="Beta_sandwich_Seath"/>
</dbReference>
<organism evidence="6 7">
    <name type="scientific">Lacrimispora algidixylanolytica</name>
    <dbReference type="NCBI Taxonomy" id="94868"/>
    <lineage>
        <taxon>Bacteria</taxon>
        <taxon>Bacillati</taxon>
        <taxon>Bacillota</taxon>
        <taxon>Clostridia</taxon>
        <taxon>Lachnospirales</taxon>
        <taxon>Lachnospiraceae</taxon>
        <taxon>Lacrimispora</taxon>
    </lineage>
</organism>
<dbReference type="Proteomes" id="UP000284277">
    <property type="component" value="Unassembled WGS sequence"/>
</dbReference>
<dbReference type="Gene3D" id="3.30.1370.220">
    <property type="match status" value="1"/>
</dbReference>
<dbReference type="InterPro" id="IPR035089">
    <property type="entry name" value="Phage_sheath_subtilisin"/>
</dbReference>
<dbReference type="Gene3D" id="2.60.40.4290">
    <property type="match status" value="1"/>
</dbReference>
<dbReference type="Pfam" id="PF17482">
    <property type="entry name" value="Phage_sheath_1C"/>
    <property type="match status" value="1"/>
</dbReference>
<dbReference type="OrthoDB" id="89060at2"/>
<dbReference type="AlphaFoldDB" id="A0A419T3N7"/>
<comment type="similarity">
    <text evidence="1">Belongs to the myoviridae tail sheath protein family.</text>
</comment>
<dbReference type="Pfam" id="PF22671">
    <property type="entry name" value="Gp18_domIII_N"/>
    <property type="match status" value="1"/>
</dbReference>
<dbReference type="RefSeq" id="WP_120196556.1">
    <property type="nucleotide sequence ID" value="NZ_MCIA01000013.1"/>
</dbReference>
<dbReference type="Gene3D" id="3.40.50.11790">
    <property type="match status" value="1"/>
</dbReference>
<evidence type="ECO:0000259" key="2">
    <source>
        <dbReference type="Pfam" id="PF04984"/>
    </source>
</evidence>
<dbReference type="EMBL" id="MCIA01000013">
    <property type="protein sequence ID" value="RKD32164.1"/>
    <property type="molecule type" value="Genomic_DNA"/>
</dbReference>
<evidence type="ECO:0000256" key="1">
    <source>
        <dbReference type="ARBA" id="ARBA00008005"/>
    </source>
</evidence>
<feature type="domain" description="Tail sheath protein subtilisin-like" evidence="2">
    <location>
        <begin position="183"/>
        <end position="324"/>
    </location>
</feature>
<name>A0A419T3N7_9FIRM</name>
<sequence>MLGGGNFTVQNKVFPGAYINFVNSVSARASLGNRGVAAIPMILSWGPEKQVFEVTAEEFQKNSKEIFGFTSDDAAMLPIRELFKNMTKGIFYRLNGGAYSSNDYGTAKYSGERGNSLMTLISKNVDDAKKFDVRTLFDGREVDSQSVTAATELKDNAYVIFKKEAPLAETAGSAFAGGTNGSNVTGEDYAAFLETIENTSFQVLCCPSTDDKVKALFAAFTKRLRDEAGIKFQTVLHQYVKADHEGIISVENETEEAVSGLVYWVAGAEAACEINKTNENRVYDGEFTVKVSYSQTQLAGGMKEGKFLFHKVGKNIRVLTDINTLVTYTNEKGEDFSNNQTIRILDQIGNDIASLFNTRYLGKISNDAAGRVSLWNDIVTYGKQLTVLRAIEALDSKAITVDKGEGRRSVVVNFPVQPVNCMSILYMTVVVS</sequence>
<feature type="domain" description="Phage tail sheath protein-like beta-sandwich" evidence="3">
    <location>
        <begin position="105"/>
        <end position="180"/>
    </location>
</feature>
<reference evidence="6 7" key="1">
    <citation type="submission" date="2016-08" db="EMBL/GenBank/DDBJ databases">
        <title>A new outlook on sporulation: Clostridium algidixylanolyticum.</title>
        <authorList>
            <person name="Poppleton D.I."/>
            <person name="Gribaldo S."/>
        </authorList>
    </citation>
    <scope>NUCLEOTIDE SEQUENCE [LARGE SCALE GENOMIC DNA]</scope>
    <source>
        <strain evidence="6 7">SPL73</strain>
    </source>
</reference>
<protein>
    <submittedName>
        <fullName evidence="6">Phage tail protein</fullName>
    </submittedName>
</protein>
<dbReference type="InterPro" id="IPR020287">
    <property type="entry name" value="Tail_sheath_C"/>
</dbReference>
<evidence type="ECO:0000313" key="6">
    <source>
        <dbReference type="EMBL" id="RKD32164.1"/>
    </source>
</evidence>
<gene>
    <name evidence="6" type="ORF">BET01_17910</name>
</gene>
<feature type="domain" description="Tail sheath protein Gp18-like" evidence="5">
    <location>
        <begin position="34"/>
        <end position="88"/>
    </location>
</feature>
<evidence type="ECO:0000259" key="5">
    <source>
        <dbReference type="Pfam" id="PF22671"/>
    </source>
</evidence>
<evidence type="ECO:0000259" key="3">
    <source>
        <dbReference type="Pfam" id="PF17481"/>
    </source>
</evidence>
<evidence type="ECO:0000259" key="4">
    <source>
        <dbReference type="Pfam" id="PF17482"/>
    </source>
</evidence>
<dbReference type="Pfam" id="PF17481">
    <property type="entry name" value="Phage_sheath_domII"/>
    <property type="match status" value="1"/>
</dbReference>
<dbReference type="Pfam" id="PF04984">
    <property type="entry name" value="Phage_sheath_1"/>
    <property type="match status" value="1"/>
</dbReference>
<dbReference type="InterPro" id="IPR054564">
    <property type="entry name" value="Gp18_domIII_N"/>
</dbReference>
<accession>A0A419T3N7</accession>